<accession>A0A2I6SSJ6</accession>
<dbReference type="EMBL" id="MG552133">
    <property type="protein sequence ID" value="AUO29414.1"/>
    <property type="molecule type" value="Genomic_DNA"/>
</dbReference>
<evidence type="ECO:0000313" key="1">
    <source>
        <dbReference type="EMBL" id="AUO29414.1"/>
    </source>
</evidence>
<name>A0A2I6SSJ6_ECOLX</name>
<sequence>MVPLIRYEWRCPTSIAMMQESGKMFIPWPDYEDGKSKDLTKGIDKLQDEFKDK</sequence>
<geneLocation type="plasmid" evidence="1">
    <name>pECSC102</name>
</geneLocation>
<organism evidence="1">
    <name type="scientific">Escherichia coli</name>
    <dbReference type="NCBI Taxonomy" id="562"/>
    <lineage>
        <taxon>Bacteria</taxon>
        <taxon>Pseudomonadati</taxon>
        <taxon>Pseudomonadota</taxon>
        <taxon>Gammaproteobacteria</taxon>
        <taxon>Enterobacterales</taxon>
        <taxon>Enterobacteriaceae</taxon>
        <taxon>Escherichia</taxon>
    </lineage>
</organism>
<reference evidence="1" key="1">
    <citation type="submission" date="2017-11" db="EMBL/GenBank/DDBJ databases">
        <title>Co-location of the polymyxin resistance gene mcr-1 and variant of mcr-3 on a plasmid in Escherichia coli from chicken farm.</title>
        <authorList>
            <person name="Xiang R."/>
            <person name="Liu B."/>
            <person name="Zhang A."/>
            <person name="Lei C."/>
            <person name="Ye X."/>
            <person name="Yang Y."/>
            <person name="Cheng Y."/>
            <person name="Zeng J."/>
            <person name="Wang H."/>
        </authorList>
    </citation>
    <scope>NUCLEOTIDE SEQUENCE</scope>
    <source>
        <strain evidence="1">ECSC102</strain>
        <plasmid evidence="1">pECSC102</plasmid>
    </source>
</reference>
<protein>
    <submittedName>
        <fullName evidence="1">Uncharacterized protein</fullName>
    </submittedName>
</protein>
<keyword evidence="1" id="KW-0614">Plasmid</keyword>
<proteinExistence type="predicted"/>
<dbReference type="AlphaFoldDB" id="A0A2I6SSJ6"/>
<dbReference type="RefSeq" id="WP_228719040.1">
    <property type="nucleotide sequence ID" value="NZ_KX580713.1"/>
</dbReference>